<feature type="transmembrane region" description="Helical" evidence="8">
    <location>
        <begin position="242"/>
        <end position="262"/>
    </location>
</feature>
<dbReference type="InterPro" id="IPR019388">
    <property type="entry name" value="FIT"/>
</dbReference>
<evidence type="ECO:0000313" key="9">
    <source>
        <dbReference type="EMBL" id="TFL01598.1"/>
    </source>
</evidence>
<comment type="subcellular location">
    <subcellularLocation>
        <location evidence="1">Endoplasmic reticulum membrane</location>
        <topology evidence="1">Multi-pass membrane protein</topology>
    </subcellularLocation>
</comment>
<protein>
    <submittedName>
        <fullName evidence="9">Inositol phospholipid synthesis and fat-storage-inducing TM-domain-containing protein</fullName>
    </submittedName>
</protein>
<evidence type="ECO:0000256" key="3">
    <source>
        <dbReference type="ARBA" id="ARBA00022801"/>
    </source>
</evidence>
<dbReference type="GO" id="GO:0034389">
    <property type="term" value="P:lipid droplet organization"/>
    <property type="evidence" value="ECO:0007669"/>
    <property type="project" value="TreeGrafter"/>
</dbReference>
<dbReference type="GO" id="GO:0005789">
    <property type="term" value="C:endoplasmic reticulum membrane"/>
    <property type="evidence" value="ECO:0007669"/>
    <property type="project" value="UniProtKB-SubCell"/>
</dbReference>
<dbReference type="Proteomes" id="UP000305067">
    <property type="component" value="Unassembled WGS sequence"/>
</dbReference>
<reference evidence="9 10" key="1">
    <citation type="journal article" date="2019" name="Nat. Ecol. Evol.">
        <title>Megaphylogeny resolves global patterns of mushroom evolution.</title>
        <authorList>
            <person name="Varga T."/>
            <person name="Krizsan K."/>
            <person name="Foldi C."/>
            <person name="Dima B."/>
            <person name="Sanchez-Garcia M."/>
            <person name="Sanchez-Ramirez S."/>
            <person name="Szollosi G.J."/>
            <person name="Szarkandi J.G."/>
            <person name="Papp V."/>
            <person name="Albert L."/>
            <person name="Andreopoulos W."/>
            <person name="Angelini C."/>
            <person name="Antonin V."/>
            <person name="Barry K.W."/>
            <person name="Bougher N.L."/>
            <person name="Buchanan P."/>
            <person name="Buyck B."/>
            <person name="Bense V."/>
            <person name="Catcheside P."/>
            <person name="Chovatia M."/>
            <person name="Cooper J."/>
            <person name="Damon W."/>
            <person name="Desjardin D."/>
            <person name="Finy P."/>
            <person name="Geml J."/>
            <person name="Haridas S."/>
            <person name="Hughes K."/>
            <person name="Justo A."/>
            <person name="Karasinski D."/>
            <person name="Kautmanova I."/>
            <person name="Kiss B."/>
            <person name="Kocsube S."/>
            <person name="Kotiranta H."/>
            <person name="LaButti K.M."/>
            <person name="Lechner B.E."/>
            <person name="Liimatainen K."/>
            <person name="Lipzen A."/>
            <person name="Lukacs Z."/>
            <person name="Mihaltcheva S."/>
            <person name="Morgado L.N."/>
            <person name="Niskanen T."/>
            <person name="Noordeloos M.E."/>
            <person name="Ohm R.A."/>
            <person name="Ortiz-Santana B."/>
            <person name="Ovrebo C."/>
            <person name="Racz N."/>
            <person name="Riley R."/>
            <person name="Savchenko A."/>
            <person name="Shiryaev A."/>
            <person name="Soop K."/>
            <person name="Spirin V."/>
            <person name="Szebenyi C."/>
            <person name="Tomsovsky M."/>
            <person name="Tulloss R.E."/>
            <person name="Uehling J."/>
            <person name="Grigoriev I.V."/>
            <person name="Vagvolgyi C."/>
            <person name="Papp T."/>
            <person name="Martin F.M."/>
            <person name="Miettinen O."/>
            <person name="Hibbett D.S."/>
            <person name="Nagy L.G."/>
        </authorList>
    </citation>
    <scope>NUCLEOTIDE SEQUENCE [LARGE SCALE GENOMIC DNA]</scope>
    <source>
        <strain evidence="9 10">CBS 309.79</strain>
    </source>
</reference>
<accession>A0A5C3QJS3</accession>
<dbReference type="GO" id="GO:0010945">
    <property type="term" value="F:coenzyme A diphosphatase activity"/>
    <property type="evidence" value="ECO:0007669"/>
    <property type="project" value="InterPro"/>
</dbReference>
<keyword evidence="2 8" id="KW-0812">Transmembrane</keyword>
<evidence type="ECO:0000313" key="10">
    <source>
        <dbReference type="Proteomes" id="UP000305067"/>
    </source>
</evidence>
<feature type="transmembrane region" description="Helical" evidence="8">
    <location>
        <begin position="58"/>
        <end position="77"/>
    </location>
</feature>
<keyword evidence="4" id="KW-0256">Endoplasmic reticulum</keyword>
<organism evidence="9 10">
    <name type="scientific">Pterulicium gracile</name>
    <dbReference type="NCBI Taxonomy" id="1884261"/>
    <lineage>
        <taxon>Eukaryota</taxon>
        <taxon>Fungi</taxon>
        <taxon>Dikarya</taxon>
        <taxon>Basidiomycota</taxon>
        <taxon>Agaricomycotina</taxon>
        <taxon>Agaricomycetes</taxon>
        <taxon>Agaricomycetidae</taxon>
        <taxon>Agaricales</taxon>
        <taxon>Pleurotineae</taxon>
        <taxon>Pterulaceae</taxon>
        <taxon>Pterulicium</taxon>
    </lineage>
</organism>
<dbReference type="PANTHER" id="PTHR23129">
    <property type="entry name" value="ACYL-COENZYME A DIPHOSPHATASE FITM2"/>
    <property type="match status" value="1"/>
</dbReference>
<keyword evidence="3" id="KW-0378">Hydrolase</keyword>
<sequence length="280" mass="30840">MDPRLTAFLAIILTLSFGTAYSALYGTYLDTSNPLLSHLPHPLHGSHYFASKDNFLNVYFIKKAWAWTSAAFCMLVLSSPETRIGERLSKFFVATASWMLFTSWFFGPPMLERLLVATGGECVLVSPDATSYITVPVEYCNSKALLSPETHPDLFASTTASTQWATARPRLRRGHDVSGHIFLLTMSALFLADQLRSRNWSIRSKGVVSREVASAATVALISIWMFAIYTTGVYFHSPLEKFTGFLIGLASFTLTQVLPGLVNPDGPPAAERTITGVKVQ</sequence>
<dbReference type="OrthoDB" id="5579088at2759"/>
<keyword evidence="5 8" id="KW-1133">Transmembrane helix</keyword>
<dbReference type="Pfam" id="PF10261">
    <property type="entry name" value="FIT"/>
    <property type="match status" value="2"/>
</dbReference>
<evidence type="ECO:0000256" key="1">
    <source>
        <dbReference type="ARBA" id="ARBA00004477"/>
    </source>
</evidence>
<proteinExistence type="predicted"/>
<dbReference type="GO" id="GO:0019915">
    <property type="term" value="P:lipid storage"/>
    <property type="evidence" value="ECO:0007669"/>
    <property type="project" value="InterPro"/>
</dbReference>
<evidence type="ECO:0000256" key="7">
    <source>
        <dbReference type="ARBA" id="ARBA00023136"/>
    </source>
</evidence>
<dbReference type="AlphaFoldDB" id="A0A5C3QJS3"/>
<gene>
    <name evidence="9" type="ORF">BDV98DRAFT_529398</name>
</gene>
<dbReference type="GO" id="GO:0008654">
    <property type="term" value="P:phospholipid biosynthetic process"/>
    <property type="evidence" value="ECO:0007669"/>
    <property type="project" value="TreeGrafter"/>
</dbReference>
<evidence type="ECO:0000256" key="8">
    <source>
        <dbReference type="SAM" id="Phobius"/>
    </source>
</evidence>
<dbReference type="STRING" id="1884261.A0A5C3QJS3"/>
<keyword evidence="6" id="KW-0443">Lipid metabolism</keyword>
<evidence type="ECO:0000256" key="2">
    <source>
        <dbReference type="ARBA" id="ARBA00022692"/>
    </source>
</evidence>
<dbReference type="PANTHER" id="PTHR23129:SF0">
    <property type="entry name" value="ACYL-COENZYME A DIPHOSPHATASE FITM2"/>
    <property type="match status" value="1"/>
</dbReference>
<feature type="transmembrane region" description="Helical" evidence="8">
    <location>
        <begin position="212"/>
        <end position="236"/>
    </location>
</feature>
<name>A0A5C3QJS3_9AGAR</name>
<keyword evidence="7 8" id="KW-0472">Membrane</keyword>
<evidence type="ECO:0000256" key="5">
    <source>
        <dbReference type="ARBA" id="ARBA00022989"/>
    </source>
</evidence>
<keyword evidence="10" id="KW-1185">Reference proteome</keyword>
<evidence type="ECO:0000256" key="6">
    <source>
        <dbReference type="ARBA" id="ARBA00023098"/>
    </source>
</evidence>
<dbReference type="EMBL" id="ML178824">
    <property type="protein sequence ID" value="TFL01598.1"/>
    <property type="molecule type" value="Genomic_DNA"/>
</dbReference>
<evidence type="ECO:0000256" key="4">
    <source>
        <dbReference type="ARBA" id="ARBA00022824"/>
    </source>
</evidence>